<evidence type="ECO:0000256" key="2">
    <source>
        <dbReference type="ARBA" id="ARBA00022603"/>
    </source>
</evidence>
<organism evidence="14 15">
    <name type="scientific">Nitrosospira multiformis</name>
    <dbReference type="NCBI Taxonomy" id="1231"/>
    <lineage>
        <taxon>Bacteria</taxon>
        <taxon>Pseudomonadati</taxon>
        <taxon>Pseudomonadota</taxon>
        <taxon>Betaproteobacteria</taxon>
        <taxon>Nitrosomonadales</taxon>
        <taxon>Nitrosomonadaceae</taxon>
        <taxon>Nitrosospira</taxon>
    </lineage>
</organism>
<dbReference type="SUPFAM" id="SSF53335">
    <property type="entry name" value="S-adenosyl-L-methionine-dependent methyltransferases"/>
    <property type="match status" value="1"/>
</dbReference>
<dbReference type="PANTHER" id="PTHR10920">
    <property type="entry name" value="RIBOSOMAL RNA METHYLTRANSFERASE"/>
    <property type="match status" value="1"/>
</dbReference>
<dbReference type="AlphaFoldDB" id="A0A1H8D4S9"/>
<sequence>MKRTKTSKAWMKEHVNDFFVKQAKKEGYRSRAAYKLMEIAERDHLFKPGMTVVDLGAAPGGWSQVAAEKLMGKGRAVAVDILEMAPISGVTFIQGDFREASVLAELKEQLKDLPVDLVICDMSPNITGIGIIDQTRGMHLAELALEFCTERLNSGGNFLVKVFQGSGFDEFFRAMRATFDRVVTRKPLASRGRSSEIYLLGLGKRD</sequence>
<evidence type="ECO:0000256" key="11">
    <source>
        <dbReference type="HAMAP-Rule" id="MF_01547"/>
    </source>
</evidence>
<comment type="similarity">
    <text evidence="11">Belongs to the class I-like SAM-binding methyltransferase superfamily. RNA methyltransferase RlmE family.</text>
</comment>
<evidence type="ECO:0000256" key="9">
    <source>
        <dbReference type="ARBA" id="ARBA00042745"/>
    </source>
</evidence>
<accession>A0A1H8D4S9</accession>
<reference evidence="14 15" key="1">
    <citation type="submission" date="2016-10" db="EMBL/GenBank/DDBJ databases">
        <authorList>
            <person name="de Groot N.N."/>
        </authorList>
    </citation>
    <scope>NUCLEOTIDE SEQUENCE [LARGE SCALE GENOMIC DNA]</scope>
    <source>
        <strain evidence="14 15">Nl18</strain>
    </source>
</reference>
<gene>
    <name evidence="11" type="primary">rlmE</name>
    <name evidence="11" type="synonym">ftsJ</name>
    <name evidence="11" type="synonym">rrmJ</name>
    <name evidence="14" type="ORF">SAMN05216404_102161</name>
</gene>
<name>A0A1H8D4S9_9PROT</name>
<evidence type="ECO:0000256" key="3">
    <source>
        <dbReference type="ARBA" id="ARBA00022679"/>
    </source>
</evidence>
<evidence type="ECO:0000256" key="7">
    <source>
        <dbReference type="ARBA" id="ARBA00041129"/>
    </source>
</evidence>
<dbReference type="GO" id="GO:0008650">
    <property type="term" value="F:rRNA (uridine-2'-O-)-methyltransferase activity"/>
    <property type="evidence" value="ECO:0007669"/>
    <property type="project" value="UniProtKB-UniRule"/>
</dbReference>
<proteinExistence type="inferred from homology"/>
<keyword evidence="4 11" id="KW-0949">S-adenosyl-L-methionine</keyword>
<feature type="binding site" evidence="11">
    <location>
        <position position="60"/>
    </location>
    <ligand>
        <name>S-adenosyl-L-methionine</name>
        <dbReference type="ChEBI" id="CHEBI:59789"/>
    </ligand>
</feature>
<dbReference type="Pfam" id="PF01728">
    <property type="entry name" value="FtsJ"/>
    <property type="match status" value="1"/>
</dbReference>
<evidence type="ECO:0000313" key="14">
    <source>
        <dbReference type="EMBL" id="SEN02185.1"/>
    </source>
</evidence>
<evidence type="ECO:0000313" key="15">
    <source>
        <dbReference type="Proteomes" id="UP000183898"/>
    </source>
</evidence>
<dbReference type="EC" id="2.1.1.166" evidence="6 11"/>
<keyword evidence="11" id="KW-0963">Cytoplasm</keyword>
<dbReference type="EMBL" id="FOCT01000002">
    <property type="protein sequence ID" value="SEN02185.1"/>
    <property type="molecule type" value="Genomic_DNA"/>
</dbReference>
<protein>
    <recommendedName>
        <fullName evidence="7 11">Ribosomal RNA large subunit methyltransferase E</fullName>
        <ecNumber evidence="6 11">2.1.1.166</ecNumber>
    </recommendedName>
    <alternativeName>
        <fullName evidence="9 11">23S rRNA Um2552 methyltransferase</fullName>
    </alternativeName>
    <alternativeName>
        <fullName evidence="8 11">rRNA (uridine-2'-O-)-methyltransferase</fullName>
    </alternativeName>
</protein>
<dbReference type="InterPro" id="IPR015507">
    <property type="entry name" value="rRNA-MeTfrase_E"/>
</dbReference>
<evidence type="ECO:0000256" key="12">
    <source>
        <dbReference type="PIRSR" id="PIRSR005461-1"/>
    </source>
</evidence>
<feature type="active site" description="Proton acceptor" evidence="11 12">
    <location>
        <position position="161"/>
    </location>
</feature>
<feature type="binding site" evidence="11">
    <location>
        <position position="62"/>
    </location>
    <ligand>
        <name>S-adenosyl-L-methionine</name>
        <dbReference type="ChEBI" id="CHEBI:59789"/>
    </ligand>
</feature>
<evidence type="ECO:0000259" key="13">
    <source>
        <dbReference type="Pfam" id="PF01728"/>
    </source>
</evidence>
<comment type="subcellular location">
    <subcellularLocation>
        <location evidence="11">Cytoplasm</location>
    </subcellularLocation>
</comment>
<dbReference type="PIRSF" id="PIRSF005461">
    <property type="entry name" value="23S_rRNA_mtase"/>
    <property type="match status" value="1"/>
</dbReference>
<dbReference type="RefSeq" id="WP_074744187.1">
    <property type="nucleotide sequence ID" value="NZ_FOCT01000002.1"/>
</dbReference>
<evidence type="ECO:0000256" key="6">
    <source>
        <dbReference type="ARBA" id="ARBA00038861"/>
    </source>
</evidence>
<comment type="function">
    <text evidence="5 11">Specifically methylates the uridine in position 2552 of 23S rRNA at the 2'-O position of the ribose in the fully assembled 50S ribosomal subunit.</text>
</comment>
<dbReference type="InterPro" id="IPR002877">
    <property type="entry name" value="RNA_MeTrfase_FtsJ_dom"/>
</dbReference>
<dbReference type="InterPro" id="IPR050082">
    <property type="entry name" value="RNA_methyltr_RlmE"/>
</dbReference>
<keyword evidence="2 11" id="KW-0489">Methyltransferase</keyword>
<feature type="binding site" evidence="11">
    <location>
        <position position="80"/>
    </location>
    <ligand>
        <name>S-adenosyl-L-methionine</name>
        <dbReference type="ChEBI" id="CHEBI:59789"/>
    </ligand>
</feature>
<keyword evidence="3 11" id="KW-0808">Transferase</keyword>
<dbReference type="HAMAP" id="MF_01547">
    <property type="entry name" value="RNA_methyltr_E"/>
    <property type="match status" value="1"/>
</dbReference>
<dbReference type="FunFam" id="3.40.50.150:FF:000005">
    <property type="entry name" value="Ribosomal RNA large subunit methyltransferase E"/>
    <property type="match status" value="1"/>
</dbReference>
<dbReference type="InterPro" id="IPR029063">
    <property type="entry name" value="SAM-dependent_MTases_sf"/>
</dbReference>
<dbReference type="Gene3D" id="3.40.50.150">
    <property type="entry name" value="Vaccinia Virus protein VP39"/>
    <property type="match status" value="1"/>
</dbReference>
<dbReference type="NCBIfam" id="NF008390">
    <property type="entry name" value="PRK11188.1"/>
    <property type="match status" value="1"/>
</dbReference>
<evidence type="ECO:0000256" key="10">
    <source>
        <dbReference type="ARBA" id="ARBA00048970"/>
    </source>
</evidence>
<dbReference type="Proteomes" id="UP000183898">
    <property type="component" value="Unassembled WGS sequence"/>
</dbReference>
<dbReference type="PANTHER" id="PTHR10920:SF18">
    <property type="entry name" value="RRNA METHYLTRANSFERASE 2, MITOCHONDRIAL"/>
    <property type="match status" value="1"/>
</dbReference>
<comment type="catalytic activity">
    <reaction evidence="10 11">
        <text>uridine(2552) in 23S rRNA + S-adenosyl-L-methionine = 2'-O-methyluridine(2552) in 23S rRNA + S-adenosyl-L-homocysteine + H(+)</text>
        <dbReference type="Rhea" id="RHEA:42720"/>
        <dbReference type="Rhea" id="RHEA-COMP:10202"/>
        <dbReference type="Rhea" id="RHEA-COMP:10203"/>
        <dbReference type="ChEBI" id="CHEBI:15378"/>
        <dbReference type="ChEBI" id="CHEBI:57856"/>
        <dbReference type="ChEBI" id="CHEBI:59789"/>
        <dbReference type="ChEBI" id="CHEBI:65315"/>
        <dbReference type="ChEBI" id="CHEBI:74478"/>
        <dbReference type="EC" id="2.1.1.166"/>
    </reaction>
</comment>
<evidence type="ECO:0000256" key="5">
    <source>
        <dbReference type="ARBA" id="ARBA00037569"/>
    </source>
</evidence>
<evidence type="ECO:0000256" key="8">
    <source>
        <dbReference type="ARBA" id="ARBA00041995"/>
    </source>
</evidence>
<dbReference type="GO" id="GO:0005737">
    <property type="term" value="C:cytoplasm"/>
    <property type="evidence" value="ECO:0007669"/>
    <property type="project" value="UniProtKB-SubCell"/>
</dbReference>
<feature type="binding site" evidence="11">
    <location>
        <position position="121"/>
    </location>
    <ligand>
        <name>S-adenosyl-L-methionine</name>
        <dbReference type="ChEBI" id="CHEBI:59789"/>
    </ligand>
</feature>
<feature type="binding site" evidence="11">
    <location>
        <position position="96"/>
    </location>
    <ligand>
        <name>S-adenosyl-L-methionine</name>
        <dbReference type="ChEBI" id="CHEBI:59789"/>
    </ligand>
</feature>
<keyword evidence="1 11" id="KW-0698">rRNA processing</keyword>
<feature type="domain" description="Ribosomal RNA methyltransferase FtsJ" evidence="13">
    <location>
        <begin position="28"/>
        <end position="204"/>
    </location>
</feature>
<evidence type="ECO:0000256" key="1">
    <source>
        <dbReference type="ARBA" id="ARBA00022552"/>
    </source>
</evidence>
<evidence type="ECO:0000256" key="4">
    <source>
        <dbReference type="ARBA" id="ARBA00022691"/>
    </source>
</evidence>